<dbReference type="AlphaFoldDB" id="A0AAV6LN44"/>
<reference evidence="3" key="1">
    <citation type="submission" date="2020-08" db="EMBL/GenBank/DDBJ databases">
        <title>Plant Genome Project.</title>
        <authorList>
            <person name="Zhang R.-G."/>
        </authorList>
    </citation>
    <scope>NUCLEOTIDE SEQUENCE</scope>
    <source>
        <strain evidence="3">WSP0</strain>
        <tissue evidence="3">Leaf</tissue>
    </source>
</reference>
<dbReference type="Pfam" id="PF14432">
    <property type="entry name" value="DYW_deaminase"/>
    <property type="match status" value="1"/>
</dbReference>
<feature type="domain" description="DYW" evidence="2">
    <location>
        <begin position="63"/>
        <end position="108"/>
    </location>
</feature>
<evidence type="ECO:0000256" key="1">
    <source>
        <dbReference type="ARBA" id="ARBA00006643"/>
    </source>
</evidence>
<evidence type="ECO:0000313" key="4">
    <source>
        <dbReference type="Proteomes" id="UP000823749"/>
    </source>
</evidence>
<organism evidence="3 4">
    <name type="scientific">Rhododendron griersonianum</name>
    <dbReference type="NCBI Taxonomy" id="479676"/>
    <lineage>
        <taxon>Eukaryota</taxon>
        <taxon>Viridiplantae</taxon>
        <taxon>Streptophyta</taxon>
        <taxon>Embryophyta</taxon>
        <taxon>Tracheophyta</taxon>
        <taxon>Spermatophyta</taxon>
        <taxon>Magnoliopsida</taxon>
        <taxon>eudicotyledons</taxon>
        <taxon>Gunneridae</taxon>
        <taxon>Pentapetalae</taxon>
        <taxon>asterids</taxon>
        <taxon>Ericales</taxon>
        <taxon>Ericaceae</taxon>
        <taxon>Ericoideae</taxon>
        <taxon>Rhodoreae</taxon>
        <taxon>Rhododendron</taxon>
    </lineage>
</organism>
<keyword evidence="4" id="KW-1185">Reference proteome</keyword>
<evidence type="ECO:0000259" key="2">
    <source>
        <dbReference type="Pfam" id="PF14432"/>
    </source>
</evidence>
<dbReference type="Proteomes" id="UP000823749">
    <property type="component" value="Chromosome 1"/>
</dbReference>
<gene>
    <name evidence="3" type="ORF">RHGRI_001548</name>
</gene>
<accession>A0AAV6LN44</accession>
<comment type="similarity">
    <text evidence="1">Belongs to the PPR family. PCMP-H subfamily.</text>
</comment>
<dbReference type="InterPro" id="IPR032867">
    <property type="entry name" value="DYW_dom"/>
</dbReference>
<evidence type="ECO:0000313" key="3">
    <source>
        <dbReference type="EMBL" id="KAG5565668.1"/>
    </source>
</evidence>
<protein>
    <recommendedName>
        <fullName evidence="2">DYW domain-containing protein</fullName>
    </recommendedName>
</protein>
<proteinExistence type="inferred from homology"/>
<name>A0AAV6LN44_9ERIC</name>
<comment type="caution">
    <text evidence="3">The sequence shown here is derived from an EMBL/GenBank/DDBJ whole genome shotgun (WGS) entry which is preliminary data.</text>
</comment>
<dbReference type="EMBL" id="JACTNZ010000001">
    <property type="protein sequence ID" value="KAG5565668.1"/>
    <property type="molecule type" value="Genomic_DNA"/>
</dbReference>
<dbReference type="GO" id="GO:0008270">
    <property type="term" value="F:zinc ion binding"/>
    <property type="evidence" value="ECO:0007669"/>
    <property type="project" value="InterPro"/>
</dbReference>
<sequence>MSKSLSLAKIKGSSDVQIIRPKKKGVKTVEQCESSASMTMSEEMQRTTIAMQMKIEAMQKDFDAMQMRLDCHSVMCGASLIAGREIVIRDNMRFHHFSDGKCSCGNFW</sequence>